<evidence type="ECO:0000313" key="2">
    <source>
        <dbReference type="Proteomes" id="UP000596661"/>
    </source>
</evidence>
<dbReference type="AlphaFoldDB" id="A0A803QG06"/>
<protein>
    <submittedName>
        <fullName evidence="1">Uncharacterized protein</fullName>
    </submittedName>
</protein>
<keyword evidence="2" id="KW-1185">Reference proteome</keyword>
<reference evidence="1" key="1">
    <citation type="submission" date="2018-11" db="EMBL/GenBank/DDBJ databases">
        <authorList>
            <person name="Grassa J C."/>
        </authorList>
    </citation>
    <scope>NUCLEOTIDE SEQUENCE [LARGE SCALE GENOMIC DNA]</scope>
</reference>
<accession>A0A803QG06</accession>
<dbReference type="Gramene" id="evm.model.09.384">
    <property type="protein sequence ID" value="cds.evm.model.09.384"/>
    <property type="gene ID" value="evm.TU.09.384"/>
</dbReference>
<name>A0A803QG06_CANSA</name>
<proteinExistence type="predicted"/>
<dbReference type="EMBL" id="UZAU01000723">
    <property type="status" value="NOT_ANNOTATED_CDS"/>
    <property type="molecule type" value="Genomic_DNA"/>
</dbReference>
<reference evidence="1" key="2">
    <citation type="submission" date="2021-03" db="UniProtKB">
        <authorList>
            <consortium name="EnsemblPlants"/>
        </authorList>
    </citation>
    <scope>IDENTIFICATION</scope>
</reference>
<dbReference type="Proteomes" id="UP000596661">
    <property type="component" value="Chromosome 9"/>
</dbReference>
<organism evidence="1 2">
    <name type="scientific">Cannabis sativa</name>
    <name type="common">Hemp</name>
    <name type="synonym">Marijuana</name>
    <dbReference type="NCBI Taxonomy" id="3483"/>
    <lineage>
        <taxon>Eukaryota</taxon>
        <taxon>Viridiplantae</taxon>
        <taxon>Streptophyta</taxon>
        <taxon>Embryophyta</taxon>
        <taxon>Tracheophyta</taxon>
        <taxon>Spermatophyta</taxon>
        <taxon>Magnoliopsida</taxon>
        <taxon>eudicotyledons</taxon>
        <taxon>Gunneridae</taxon>
        <taxon>Pentapetalae</taxon>
        <taxon>rosids</taxon>
        <taxon>fabids</taxon>
        <taxon>Rosales</taxon>
        <taxon>Cannabaceae</taxon>
        <taxon>Cannabis</taxon>
    </lineage>
</organism>
<dbReference type="EnsemblPlants" id="evm.model.09.384">
    <property type="protein sequence ID" value="cds.evm.model.09.384"/>
    <property type="gene ID" value="evm.TU.09.384"/>
</dbReference>
<sequence length="101" mass="10994">MPRITCGSHTSVFALWLAWTSAYIVACMNAPPLHKGSTIHINGPDLQNAPRLHEGSLARTKAHRHHFGTAPTQTKADDFAPLSHFSCLSILAITFSIYVGL</sequence>
<evidence type="ECO:0000313" key="1">
    <source>
        <dbReference type="EnsemblPlants" id="cds.evm.model.09.384"/>
    </source>
</evidence>